<feature type="domain" description="Peptide methionine sulphoxide reductase MsrA" evidence="5">
    <location>
        <begin position="11"/>
        <end position="158"/>
    </location>
</feature>
<dbReference type="HAMAP" id="MF_01401">
    <property type="entry name" value="MsrA"/>
    <property type="match status" value="1"/>
</dbReference>
<proteinExistence type="inferred from homology"/>
<comment type="caution">
    <text evidence="6">The sequence shown here is derived from an EMBL/GenBank/DDBJ whole genome shotgun (WGS) entry which is preliminary data.</text>
</comment>
<protein>
    <recommendedName>
        <fullName evidence="4">Peptide methionine sulfoxide reductase MsrA</fullName>
        <shortName evidence="4">Protein-methionine-S-oxide reductase</shortName>
        <ecNumber evidence="4">1.8.4.11</ecNumber>
    </recommendedName>
    <alternativeName>
        <fullName evidence="4">Peptide-methionine (S)-S-oxide reductase</fullName>
        <shortName evidence="4">Peptide Met(O) reductase</shortName>
    </alternativeName>
</protein>
<dbReference type="Pfam" id="PF01625">
    <property type="entry name" value="PMSR"/>
    <property type="match status" value="1"/>
</dbReference>
<evidence type="ECO:0000256" key="3">
    <source>
        <dbReference type="ARBA" id="ARBA00048782"/>
    </source>
</evidence>
<dbReference type="GO" id="GO:0034599">
    <property type="term" value="P:cellular response to oxidative stress"/>
    <property type="evidence" value="ECO:0007669"/>
    <property type="project" value="TreeGrafter"/>
</dbReference>
<evidence type="ECO:0000256" key="2">
    <source>
        <dbReference type="ARBA" id="ARBA00047806"/>
    </source>
</evidence>
<comment type="catalytic activity">
    <reaction evidence="2 4">
        <text>L-methionyl-[protein] + [thioredoxin]-disulfide + H2O = L-methionyl-(S)-S-oxide-[protein] + [thioredoxin]-dithiol</text>
        <dbReference type="Rhea" id="RHEA:14217"/>
        <dbReference type="Rhea" id="RHEA-COMP:10698"/>
        <dbReference type="Rhea" id="RHEA-COMP:10700"/>
        <dbReference type="Rhea" id="RHEA-COMP:12313"/>
        <dbReference type="Rhea" id="RHEA-COMP:12315"/>
        <dbReference type="ChEBI" id="CHEBI:15377"/>
        <dbReference type="ChEBI" id="CHEBI:16044"/>
        <dbReference type="ChEBI" id="CHEBI:29950"/>
        <dbReference type="ChEBI" id="CHEBI:44120"/>
        <dbReference type="ChEBI" id="CHEBI:50058"/>
        <dbReference type="EC" id="1.8.4.11"/>
    </reaction>
</comment>
<comment type="catalytic activity">
    <reaction evidence="3 4">
        <text>[thioredoxin]-disulfide + L-methionine + H2O = L-methionine (S)-S-oxide + [thioredoxin]-dithiol</text>
        <dbReference type="Rhea" id="RHEA:19993"/>
        <dbReference type="Rhea" id="RHEA-COMP:10698"/>
        <dbReference type="Rhea" id="RHEA-COMP:10700"/>
        <dbReference type="ChEBI" id="CHEBI:15377"/>
        <dbReference type="ChEBI" id="CHEBI:29950"/>
        <dbReference type="ChEBI" id="CHEBI:50058"/>
        <dbReference type="ChEBI" id="CHEBI:57844"/>
        <dbReference type="ChEBI" id="CHEBI:58772"/>
        <dbReference type="EC" id="1.8.4.11"/>
    </reaction>
</comment>
<dbReference type="Proteomes" id="UP000178636">
    <property type="component" value="Unassembled WGS sequence"/>
</dbReference>
<gene>
    <name evidence="4" type="primary">msrA</name>
    <name evidence="6" type="ORF">A3C93_06235</name>
</gene>
<evidence type="ECO:0000313" key="6">
    <source>
        <dbReference type="EMBL" id="OGZ12676.1"/>
    </source>
</evidence>
<dbReference type="EC" id="1.8.4.11" evidence="4"/>
<sequence>MTVHKQDRHAKATFAMGCFWSPDAIFSKVPGVLGTRVGYAGGTKEEPTYEEVCAGDTGHAEAIEVTYDPKKVSYDELLDVFWKNHNPTTFNRQGPDIGTQYRSAIFTRTPEEEAAAHASREKLAQSGRYGDIIVTKIEPAGTFWPAEEYHQKYFAKKGIDPTCHI</sequence>
<dbReference type="InterPro" id="IPR036509">
    <property type="entry name" value="Met_Sox_Rdtase_MsrA_sf"/>
</dbReference>
<dbReference type="NCBIfam" id="TIGR00401">
    <property type="entry name" value="msrA"/>
    <property type="match status" value="1"/>
</dbReference>
<comment type="similarity">
    <text evidence="4">Belongs to the MsrA Met sulfoxide reductase family.</text>
</comment>
<name>A0A1G2DGH4_9BACT</name>
<dbReference type="PANTHER" id="PTHR42799">
    <property type="entry name" value="MITOCHONDRIAL PEPTIDE METHIONINE SULFOXIDE REDUCTASE"/>
    <property type="match status" value="1"/>
</dbReference>
<dbReference type="GO" id="GO:0005737">
    <property type="term" value="C:cytoplasm"/>
    <property type="evidence" value="ECO:0007669"/>
    <property type="project" value="TreeGrafter"/>
</dbReference>
<dbReference type="SUPFAM" id="SSF55068">
    <property type="entry name" value="Peptide methionine sulfoxide reductase"/>
    <property type="match status" value="1"/>
</dbReference>
<dbReference type="Gene3D" id="3.30.1060.10">
    <property type="entry name" value="Peptide methionine sulphoxide reductase MsrA"/>
    <property type="match status" value="1"/>
</dbReference>
<dbReference type="AlphaFoldDB" id="A0A1G2DGH4"/>
<dbReference type="PANTHER" id="PTHR42799:SF2">
    <property type="entry name" value="MITOCHONDRIAL PEPTIDE METHIONINE SULFOXIDE REDUCTASE"/>
    <property type="match status" value="1"/>
</dbReference>
<dbReference type="STRING" id="1798664.A3C93_06235"/>
<evidence type="ECO:0000259" key="5">
    <source>
        <dbReference type="Pfam" id="PF01625"/>
    </source>
</evidence>
<comment type="function">
    <text evidence="4">Has an important function as a repair enzyme for proteins that have been inactivated by oxidation. Catalyzes the reversible oxidation-reduction of methionine sulfoxide in proteins to methionine.</text>
</comment>
<evidence type="ECO:0000256" key="4">
    <source>
        <dbReference type="HAMAP-Rule" id="MF_01401"/>
    </source>
</evidence>
<reference evidence="6 7" key="1">
    <citation type="journal article" date="2016" name="Nat. Commun.">
        <title>Thousands of microbial genomes shed light on interconnected biogeochemical processes in an aquifer system.</title>
        <authorList>
            <person name="Anantharaman K."/>
            <person name="Brown C.T."/>
            <person name="Hug L.A."/>
            <person name="Sharon I."/>
            <person name="Castelle C.J."/>
            <person name="Probst A.J."/>
            <person name="Thomas B.C."/>
            <person name="Singh A."/>
            <person name="Wilkins M.J."/>
            <person name="Karaoz U."/>
            <person name="Brodie E.L."/>
            <person name="Williams K.H."/>
            <person name="Hubbard S.S."/>
            <person name="Banfield J.F."/>
        </authorList>
    </citation>
    <scope>NUCLEOTIDE SEQUENCE [LARGE SCALE GENOMIC DNA]</scope>
</reference>
<organism evidence="6 7">
    <name type="scientific">Candidatus Lloydbacteria bacterium RIFCSPHIGHO2_02_FULL_54_17</name>
    <dbReference type="NCBI Taxonomy" id="1798664"/>
    <lineage>
        <taxon>Bacteria</taxon>
        <taxon>Candidatus Lloydiibacteriota</taxon>
    </lineage>
</organism>
<dbReference type="InterPro" id="IPR002569">
    <property type="entry name" value="Met_Sox_Rdtase_MsrA_dom"/>
</dbReference>
<dbReference type="GO" id="GO:0033744">
    <property type="term" value="F:L-methionine:thioredoxin-disulfide S-oxidoreductase activity"/>
    <property type="evidence" value="ECO:0007669"/>
    <property type="project" value="RHEA"/>
</dbReference>
<evidence type="ECO:0000256" key="1">
    <source>
        <dbReference type="ARBA" id="ARBA00023002"/>
    </source>
</evidence>
<evidence type="ECO:0000313" key="7">
    <source>
        <dbReference type="Proteomes" id="UP000178636"/>
    </source>
</evidence>
<dbReference type="EMBL" id="MHLO01000016">
    <property type="protein sequence ID" value="OGZ12676.1"/>
    <property type="molecule type" value="Genomic_DNA"/>
</dbReference>
<keyword evidence="1 4" id="KW-0560">Oxidoreductase</keyword>
<feature type="active site" evidence="4">
    <location>
        <position position="18"/>
    </location>
</feature>
<dbReference type="GO" id="GO:0008113">
    <property type="term" value="F:peptide-methionine (S)-S-oxide reductase activity"/>
    <property type="evidence" value="ECO:0007669"/>
    <property type="project" value="UniProtKB-UniRule"/>
</dbReference>
<accession>A0A1G2DGH4</accession>
<dbReference type="InterPro" id="IPR050162">
    <property type="entry name" value="MsrA_MetSO_reductase"/>
</dbReference>